<dbReference type="InterPro" id="IPR023828">
    <property type="entry name" value="Peptidase_S8_Ser-AS"/>
</dbReference>
<dbReference type="PROSITE" id="PS50093">
    <property type="entry name" value="PKD"/>
    <property type="match status" value="2"/>
</dbReference>
<evidence type="ECO:0000259" key="7">
    <source>
        <dbReference type="PROSITE" id="PS50093"/>
    </source>
</evidence>
<dbReference type="Pfam" id="PF18911">
    <property type="entry name" value="PKD_4"/>
    <property type="match status" value="2"/>
</dbReference>
<dbReference type="PRINTS" id="PR00723">
    <property type="entry name" value="SUBTILISIN"/>
</dbReference>
<dbReference type="SMART" id="SM00089">
    <property type="entry name" value="PKD"/>
    <property type="match status" value="2"/>
</dbReference>
<dbReference type="InterPro" id="IPR000601">
    <property type="entry name" value="PKD_dom"/>
</dbReference>
<dbReference type="Pfam" id="PF22888">
    <property type="entry name" value="FIMAH"/>
    <property type="match status" value="1"/>
</dbReference>
<evidence type="ECO:0000256" key="5">
    <source>
        <dbReference type="PROSITE-ProRule" id="PRU01240"/>
    </source>
</evidence>
<dbReference type="InterPro" id="IPR000209">
    <property type="entry name" value="Peptidase_S8/S53_dom"/>
</dbReference>
<dbReference type="InterPro" id="IPR054470">
    <property type="entry name" value="FIMAH_dom"/>
</dbReference>
<dbReference type="PROSITE" id="PS00138">
    <property type="entry name" value="SUBTILASE_SER"/>
    <property type="match status" value="1"/>
</dbReference>
<feature type="domain" description="PKD" evidence="7">
    <location>
        <begin position="626"/>
        <end position="684"/>
    </location>
</feature>
<dbReference type="PANTHER" id="PTHR43806">
    <property type="entry name" value="PEPTIDASE S8"/>
    <property type="match status" value="1"/>
</dbReference>
<dbReference type="AlphaFoldDB" id="A0A6J4M9X2"/>
<dbReference type="SUPFAM" id="SSF49299">
    <property type="entry name" value="PKD domain"/>
    <property type="match status" value="2"/>
</dbReference>
<dbReference type="InterPro" id="IPR035986">
    <property type="entry name" value="PKD_dom_sf"/>
</dbReference>
<evidence type="ECO:0000256" key="6">
    <source>
        <dbReference type="RuleBase" id="RU003355"/>
    </source>
</evidence>
<dbReference type="InterPro" id="IPR023827">
    <property type="entry name" value="Peptidase_S8_Asp-AS"/>
</dbReference>
<protein>
    <recommendedName>
        <fullName evidence="7">PKD domain-containing protein</fullName>
    </recommendedName>
</protein>
<dbReference type="InterPro" id="IPR015500">
    <property type="entry name" value="Peptidase_S8_subtilisin-rel"/>
</dbReference>
<evidence type="ECO:0000256" key="2">
    <source>
        <dbReference type="ARBA" id="ARBA00022670"/>
    </source>
</evidence>
<dbReference type="PANTHER" id="PTHR43806:SF11">
    <property type="entry name" value="CEREVISIN-RELATED"/>
    <property type="match status" value="1"/>
</dbReference>
<dbReference type="InterPro" id="IPR013783">
    <property type="entry name" value="Ig-like_fold"/>
</dbReference>
<dbReference type="PROSITE" id="PS00137">
    <property type="entry name" value="SUBTILASE_HIS"/>
    <property type="match status" value="1"/>
</dbReference>
<evidence type="ECO:0000256" key="3">
    <source>
        <dbReference type="ARBA" id="ARBA00022801"/>
    </source>
</evidence>
<feature type="active site" description="Charge relay system" evidence="5">
    <location>
        <position position="260"/>
    </location>
</feature>
<dbReference type="PROSITE" id="PS00136">
    <property type="entry name" value="SUBTILASE_ASP"/>
    <property type="match status" value="1"/>
</dbReference>
<keyword evidence="2 5" id="KW-0645">Protease</keyword>
<comment type="similarity">
    <text evidence="1 5 6">Belongs to the peptidase S8 family.</text>
</comment>
<dbReference type="Pfam" id="PF00082">
    <property type="entry name" value="Peptidase_S8"/>
    <property type="match status" value="1"/>
</dbReference>
<dbReference type="Gene3D" id="3.40.50.200">
    <property type="entry name" value="Peptidase S8/S53 domain"/>
    <property type="match status" value="1"/>
</dbReference>
<keyword evidence="4 5" id="KW-0720">Serine protease</keyword>
<proteinExistence type="inferred from homology"/>
<reference evidence="8" key="1">
    <citation type="submission" date="2020-02" db="EMBL/GenBank/DDBJ databases">
        <authorList>
            <person name="Meier V. D."/>
        </authorList>
    </citation>
    <scope>NUCLEOTIDE SEQUENCE</scope>
    <source>
        <strain evidence="8">AVDCRST_MAG89</strain>
    </source>
</reference>
<dbReference type="CDD" id="cd00146">
    <property type="entry name" value="PKD"/>
    <property type="match status" value="2"/>
</dbReference>
<dbReference type="Pfam" id="PF22148">
    <property type="entry name" value="Fervidolysin_NPro-like"/>
    <property type="match status" value="1"/>
</dbReference>
<feature type="domain" description="PKD" evidence="7">
    <location>
        <begin position="500"/>
        <end position="592"/>
    </location>
</feature>
<dbReference type="GO" id="GO:0004252">
    <property type="term" value="F:serine-type endopeptidase activity"/>
    <property type="evidence" value="ECO:0007669"/>
    <property type="project" value="UniProtKB-UniRule"/>
</dbReference>
<dbReference type="GO" id="GO:0006508">
    <property type="term" value="P:proteolysis"/>
    <property type="evidence" value="ECO:0007669"/>
    <property type="project" value="UniProtKB-KW"/>
</dbReference>
<dbReference type="InterPro" id="IPR050131">
    <property type="entry name" value="Peptidase_S8_subtilisin-like"/>
</dbReference>
<feature type="active site" description="Charge relay system" evidence="5">
    <location>
        <position position="222"/>
    </location>
</feature>
<organism evidence="8">
    <name type="scientific">uncultured Gemmatimonadota bacterium</name>
    <dbReference type="NCBI Taxonomy" id="203437"/>
    <lineage>
        <taxon>Bacteria</taxon>
        <taxon>Pseudomonadati</taxon>
        <taxon>Gemmatimonadota</taxon>
        <taxon>environmental samples</taxon>
    </lineage>
</organism>
<dbReference type="SUPFAM" id="SSF52743">
    <property type="entry name" value="Subtilisin-like"/>
    <property type="match status" value="1"/>
</dbReference>
<feature type="active site" description="Charge relay system" evidence="5">
    <location>
        <position position="437"/>
    </location>
</feature>
<dbReference type="InterPro" id="IPR036852">
    <property type="entry name" value="Peptidase_S8/S53_dom_sf"/>
</dbReference>
<name>A0A6J4M9X2_9BACT</name>
<sequence length="765" mass="78241">MLFSAREPGPSPPLSAIRRSKIAGCRRFGPPPLSRTSMKRAFPLFLAGVTGLSACSDLSPVATGLGAGAPVSLNASEAPVEIVPGQIIVRFRPGAARSEIAQQHRAHKKSDMLLERTEILEVPVGEEAAIAAQLSKNPNVEFAETDEIMRVGPCETSVSCDLPNGDLALWKWDLHNTGTMDMALQGWGTVTTGKVDADIDWAETYDHLGPDFAGSAVIAILDTGIRTTHPAFAGKIVGGRRFLSDTVTVGTGNYTDDQGHGSHVAGIAASRGDVRIPGVAYGTNIKLLIGKVCNSAGSCPNSATANAIVWAANNGANVINMSLGAFGGNPDGTGSAAQQAAMQYALSKEVLPVCATGNDDNKPNGYTGGIGYPARFPECMAVGATSWSDTKASYSNYGAQIEISAPGGDGNSKGTAASFILAPLHSSNSYTWKTGTSMATPQVAGLAALLYATGMTRAADVRARMIQTADDLEAPGWDNRTGAGRINVYRAVTGKDPNAAPVAAPGSGYAGNKGVAVQFDGSASNDPNGKPVTFAWNFGDPASGAANSSTLATPAHTYLRAGSYMVTLTVTDAAGIASTTTTTAVIANIAPNVSAISGATLLLGERYTAAGSFADADPDTWTATVNYGDGTGTQGLALNGKSFSLSHGYAAAGTHTVLVTVADDDGGAGTSSASVTVMTPQQGIHATLIAAVGASGMNSGTVTALSAPLQAASESLDRGNRTAATEQMQAFINQVEAQVRSRQMTAAMGADFSARANRVIASINR</sequence>
<evidence type="ECO:0000313" key="8">
    <source>
        <dbReference type="EMBL" id="CAA9353855.1"/>
    </source>
</evidence>
<dbReference type="InterPro" id="IPR022398">
    <property type="entry name" value="Peptidase_S8_His-AS"/>
</dbReference>
<dbReference type="InterPro" id="IPR054399">
    <property type="entry name" value="Fervidolysin-like_N_prodom"/>
</dbReference>
<accession>A0A6J4M9X2</accession>
<dbReference type="InterPro" id="IPR022409">
    <property type="entry name" value="PKD/Chitinase_dom"/>
</dbReference>
<evidence type="ECO:0000256" key="1">
    <source>
        <dbReference type="ARBA" id="ARBA00011073"/>
    </source>
</evidence>
<gene>
    <name evidence="8" type="ORF">AVDCRST_MAG89-3296</name>
</gene>
<dbReference type="Gene3D" id="2.60.40.10">
    <property type="entry name" value="Immunoglobulins"/>
    <property type="match status" value="2"/>
</dbReference>
<evidence type="ECO:0000256" key="4">
    <source>
        <dbReference type="ARBA" id="ARBA00022825"/>
    </source>
</evidence>
<dbReference type="EMBL" id="CADCTV010000690">
    <property type="protein sequence ID" value="CAA9353855.1"/>
    <property type="molecule type" value="Genomic_DNA"/>
</dbReference>
<dbReference type="PROSITE" id="PS51892">
    <property type="entry name" value="SUBTILASE"/>
    <property type="match status" value="1"/>
</dbReference>
<keyword evidence="3 5" id="KW-0378">Hydrolase</keyword>